<evidence type="ECO:0000256" key="6">
    <source>
        <dbReference type="ARBA" id="ARBA00022989"/>
    </source>
</evidence>
<dbReference type="Proteomes" id="UP000030108">
    <property type="component" value="Unassembled WGS sequence"/>
</dbReference>
<feature type="compositionally biased region" description="Basic residues" evidence="8">
    <location>
        <begin position="260"/>
        <end position="270"/>
    </location>
</feature>
<dbReference type="PANTHER" id="PTHR46494">
    <property type="entry name" value="CORA FAMILY METAL ION TRANSPORTER (EUROFUNG)"/>
    <property type="match status" value="1"/>
</dbReference>
<gene>
    <name evidence="10" type="ORF">RSOL_510840</name>
</gene>
<feature type="compositionally biased region" description="Polar residues" evidence="8">
    <location>
        <begin position="31"/>
        <end position="44"/>
    </location>
</feature>
<dbReference type="InterPro" id="IPR045863">
    <property type="entry name" value="CorA_TM1_TM2"/>
</dbReference>
<feature type="compositionally biased region" description="Acidic residues" evidence="8">
    <location>
        <begin position="215"/>
        <end position="228"/>
    </location>
</feature>
<evidence type="ECO:0000256" key="2">
    <source>
        <dbReference type="ARBA" id="ARBA00009765"/>
    </source>
</evidence>
<proteinExistence type="inferred from homology"/>
<reference evidence="11" key="1">
    <citation type="journal article" date="2014" name="Genome Announc.">
        <title>Draft genome sequence of the plant-pathogenic soil fungus Rhizoctonia solani anastomosis group 3 strain Rhs1AP.</title>
        <authorList>
            <person name="Cubeta M.A."/>
            <person name="Thomas E."/>
            <person name="Dean R.A."/>
            <person name="Jabaji S."/>
            <person name="Neate S.M."/>
            <person name="Tavantzis S."/>
            <person name="Toda T."/>
            <person name="Vilgalys R."/>
            <person name="Bharathan N."/>
            <person name="Fedorova-Abrams N."/>
            <person name="Pakala S.B."/>
            <person name="Pakala S.M."/>
            <person name="Zafar N."/>
            <person name="Joardar V."/>
            <person name="Losada L."/>
            <person name="Nierman W.C."/>
        </authorList>
    </citation>
    <scope>NUCLEOTIDE SEQUENCE [LARGE SCALE GENOMIC DNA]</scope>
    <source>
        <strain evidence="11">AG-3</strain>
    </source>
</reference>
<feature type="transmembrane region" description="Helical" evidence="9">
    <location>
        <begin position="560"/>
        <end position="577"/>
    </location>
</feature>
<dbReference type="InterPro" id="IPR002523">
    <property type="entry name" value="MgTranspt_CorA/ZnTranspt_ZntB"/>
</dbReference>
<comment type="caution">
    <text evidence="10">The sequence shown here is derived from an EMBL/GenBank/DDBJ whole genome shotgun (WGS) entry which is preliminary data.</text>
</comment>
<evidence type="ECO:0000256" key="8">
    <source>
        <dbReference type="SAM" id="MobiDB-lite"/>
    </source>
</evidence>
<dbReference type="SUPFAM" id="SSF144083">
    <property type="entry name" value="Magnesium transport protein CorA, transmembrane region"/>
    <property type="match status" value="1"/>
</dbReference>
<evidence type="ECO:0000256" key="3">
    <source>
        <dbReference type="ARBA" id="ARBA00022448"/>
    </source>
</evidence>
<dbReference type="OrthoDB" id="165352at2759"/>
<dbReference type="AlphaFoldDB" id="X8JUH6"/>
<comment type="similarity">
    <text evidence="2">Belongs to the CorA metal ion transporter (MIT) (TC 1.A.35) family.</text>
</comment>
<evidence type="ECO:0000256" key="1">
    <source>
        <dbReference type="ARBA" id="ARBA00004651"/>
    </source>
</evidence>
<dbReference type="SUPFAM" id="SSF143865">
    <property type="entry name" value="CorA soluble domain-like"/>
    <property type="match status" value="1"/>
</dbReference>
<dbReference type="GO" id="GO:0000287">
    <property type="term" value="F:magnesium ion binding"/>
    <property type="evidence" value="ECO:0007669"/>
    <property type="project" value="TreeGrafter"/>
</dbReference>
<feature type="region of interest" description="Disordered" evidence="8">
    <location>
        <begin position="212"/>
        <end position="302"/>
    </location>
</feature>
<evidence type="ECO:0000256" key="9">
    <source>
        <dbReference type="SAM" id="Phobius"/>
    </source>
</evidence>
<keyword evidence="4" id="KW-1003">Cell membrane</keyword>
<dbReference type="GO" id="GO:0015087">
    <property type="term" value="F:cobalt ion transmembrane transporter activity"/>
    <property type="evidence" value="ECO:0007669"/>
    <property type="project" value="TreeGrafter"/>
</dbReference>
<keyword evidence="7 9" id="KW-0472">Membrane</keyword>
<evidence type="ECO:0000313" key="10">
    <source>
        <dbReference type="EMBL" id="EUC67427.1"/>
    </source>
</evidence>
<accession>X8JUH6</accession>
<feature type="transmembrane region" description="Helical" evidence="9">
    <location>
        <begin position="522"/>
        <end position="540"/>
    </location>
</feature>
<evidence type="ECO:0000313" key="11">
    <source>
        <dbReference type="Proteomes" id="UP000030108"/>
    </source>
</evidence>
<protein>
    <submittedName>
        <fullName evidence="10">CorA-like Mg2+ transporter protein</fullName>
    </submittedName>
</protein>
<dbReference type="Pfam" id="PF01544">
    <property type="entry name" value="CorA"/>
    <property type="match status" value="1"/>
</dbReference>
<dbReference type="Gene3D" id="3.30.460.20">
    <property type="entry name" value="CorA soluble domain-like"/>
    <property type="match status" value="1"/>
</dbReference>
<dbReference type="InterPro" id="IPR045861">
    <property type="entry name" value="CorA_cytoplasmic_dom"/>
</dbReference>
<dbReference type="PANTHER" id="PTHR46494:SF1">
    <property type="entry name" value="CORA FAMILY METAL ION TRANSPORTER (EUROFUNG)"/>
    <property type="match status" value="1"/>
</dbReference>
<evidence type="ECO:0000256" key="5">
    <source>
        <dbReference type="ARBA" id="ARBA00022692"/>
    </source>
</evidence>
<keyword evidence="5 9" id="KW-0812">Transmembrane</keyword>
<sequence>MPKSNSDADENDSLTSDDEAVGPTVGRVDLQNVQSAPAALSENSNIDEIRAQGSSLQPPARPIAKLRSSVNKVINMNRAQSALLDIAPGTEPGADPRKSATAELFGNIKANCKIDICEYGPSKARFTDYDNKSFINWLNSNEATAKREIWNKVRWINIAGVSWDVISALALHYGLHPLAIEDVLHGRTNARSKADYYTKHLFVHVLTHKLGRQEDDSEDSDDTMETEEPLSIRTSRTSSTVLDRNGFYETGDDGMDRQRRGGWLKRRKHSRYTDSSQPGGKKGSYGDLEQRAGTGDSARKKPRLSLLAARRAKVANEKAIDELKKGFGRVHVEVASAWMFLLRDGTLISISQSANEPLGASVVDRLRVRDTVLRSSGDASLLLEGLLDLVVDNAVEVVDKYHDVILKMERSILLKPNMNSVRGLHIISGDLTLHKRTLGPLSQLVYGLRRYDLDRCKARSAGREGEITGYLSHQAKVYLADVHDHVEYIMSSLDMFTSIAENLINYTFNIVSYETNQVMRGLTIATVVFFPLTFLTGYFGMNFDRMPSVQQHSETMFWEIAVPVMVAVIGAFMFPDIQKLIHLMKKRMATRKYNY</sequence>
<dbReference type="GO" id="GO:0050897">
    <property type="term" value="F:cobalt ion binding"/>
    <property type="evidence" value="ECO:0007669"/>
    <property type="project" value="TreeGrafter"/>
</dbReference>
<keyword evidence="6 9" id="KW-1133">Transmembrane helix</keyword>
<evidence type="ECO:0000256" key="7">
    <source>
        <dbReference type="ARBA" id="ARBA00023136"/>
    </source>
</evidence>
<feature type="region of interest" description="Disordered" evidence="8">
    <location>
        <begin position="1"/>
        <end position="44"/>
    </location>
</feature>
<dbReference type="Gene3D" id="1.20.58.340">
    <property type="entry name" value="Magnesium transport protein CorA, transmembrane region"/>
    <property type="match status" value="2"/>
</dbReference>
<feature type="compositionally biased region" description="Acidic residues" evidence="8">
    <location>
        <begin position="7"/>
        <end position="20"/>
    </location>
</feature>
<dbReference type="GO" id="GO:0015095">
    <property type="term" value="F:magnesium ion transmembrane transporter activity"/>
    <property type="evidence" value="ECO:0007669"/>
    <property type="project" value="TreeGrafter"/>
</dbReference>
<evidence type="ECO:0000256" key="4">
    <source>
        <dbReference type="ARBA" id="ARBA00022475"/>
    </source>
</evidence>
<feature type="compositionally biased region" description="Polar residues" evidence="8">
    <location>
        <begin position="232"/>
        <end position="242"/>
    </location>
</feature>
<feature type="non-terminal residue" evidence="10">
    <location>
        <position position="595"/>
    </location>
</feature>
<comment type="subcellular location">
    <subcellularLocation>
        <location evidence="1">Cell membrane</location>
        <topology evidence="1">Multi-pass membrane protein</topology>
    </subcellularLocation>
</comment>
<keyword evidence="3" id="KW-0813">Transport</keyword>
<dbReference type="GO" id="GO:0005886">
    <property type="term" value="C:plasma membrane"/>
    <property type="evidence" value="ECO:0007669"/>
    <property type="project" value="UniProtKB-SubCell"/>
</dbReference>
<organism evidence="10 11">
    <name type="scientific">Rhizoctonia solani AG-3 Rhs1AP</name>
    <dbReference type="NCBI Taxonomy" id="1086054"/>
    <lineage>
        <taxon>Eukaryota</taxon>
        <taxon>Fungi</taxon>
        <taxon>Dikarya</taxon>
        <taxon>Basidiomycota</taxon>
        <taxon>Agaricomycotina</taxon>
        <taxon>Agaricomycetes</taxon>
        <taxon>Cantharellales</taxon>
        <taxon>Ceratobasidiaceae</taxon>
        <taxon>Rhizoctonia</taxon>
    </lineage>
</organism>
<dbReference type="EMBL" id="JATN01000285">
    <property type="protein sequence ID" value="EUC67427.1"/>
    <property type="molecule type" value="Genomic_DNA"/>
</dbReference>
<name>X8JUH6_9AGAM</name>